<dbReference type="InterPro" id="IPR015797">
    <property type="entry name" value="NUDIX_hydrolase-like_dom_sf"/>
</dbReference>
<sequence>MTIRTRQMAVAFLFHDGKVLLMKKRASKWQRQTIPFYSGIGGHIETDELNDPLDACYREIEEETGLRREDLSDLKLKYILLRLKGDEMRQQYVYAGRTKHTNVVESDEGELGWHTPEEARGLRSSAIHHAVFDHYMENPDREHICTGTMSVDSDGRPFVHWNALIDPGVF</sequence>
<proteinExistence type="predicted"/>
<accession>A0ABY5S283</accession>
<dbReference type="SUPFAM" id="SSF55811">
    <property type="entry name" value="Nudix"/>
    <property type="match status" value="1"/>
</dbReference>
<dbReference type="PROSITE" id="PS51462">
    <property type="entry name" value="NUDIX"/>
    <property type="match status" value="1"/>
</dbReference>
<protein>
    <submittedName>
        <fullName evidence="2">NUDIX hydrolase</fullName>
    </submittedName>
</protein>
<gene>
    <name evidence="2" type="ORF">L1F29_21355</name>
</gene>
<evidence type="ECO:0000259" key="1">
    <source>
        <dbReference type="PROSITE" id="PS51462"/>
    </source>
</evidence>
<evidence type="ECO:0000313" key="2">
    <source>
        <dbReference type="EMBL" id="UVI27991.1"/>
    </source>
</evidence>
<dbReference type="Gene3D" id="3.90.79.10">
    <property type="entry name" value="Nucleoside Triphosphate Pyrophosphohydrolase"/>
    <property type="match status" value="1"/>
</dbReference>
<reference evidence="2" key="1">
    <citation type="submission" date="2022-01" db="EMBL/GenBank/DDBJ databases">
        <title>Paenibacillus spongiae sp. nov., isolated from marine sponge.</title>
        <authorList>
            <person name="Li Z."/>
            <person name="Zhang M."/>
        </authorList>
    </citation>
    <scope>NUCLEOTIDE SEQUENCE</scope>
    <source>
        <strain evidence="2">PHS-Z3</strain>
    </source>
</reference>
<keyword evidence="2" id="KW-0378">Hydrolase</keyword>
<organism evidence="2 3">
    <name type="scientific">Paenibacillus spongiae</name>
    <dbReference type="NCBI Taxonomy" id="2909671"/>
    <lineage>
        <taxon>Bacteria</taxon>
        <taxon>Bacillati</taxon>
        <taxon>Bacillota</taxon>
        <taxon>Bacilli</taxon>
        <taxon>Bacillales</taxon>
        <taxon>Paenibacillaceae</taxon>
        <taxon>Paenibacillus</taxon>
    </lineage>
</organism>
<dbReference type="EMBL" id="CP091430">
    <property type="protein sequence ID" value="UVI27991.1"/>
    <property type="molecule type" value="Genomic_DNA"/>
</dbReference>
<dbReference type="GO" id="GO:0016787">
    <property type="term" value="F:hydrolase activity"/>
    <property type="evidence" value="ECO:0007669"/>
    <property type="project" value="UniProtKB-KW"/>
</dbReference>
<feature type="domain" description="Nudix hydrolase" evidence="1">
    <location>
        <begin position="4"/>
        <end position="140"/>
    </location>
</feature>
<keyword evidence="3" id="KW-1185">Reference proteome</keyword>
<evidence type="ECO:0000313" key="3">
    <source>
        <dbReference type="Proteomes" id="UP001057877"/>
    </source>
</evidence>
<dbReference type="RefSeq" id="WP_258384079.1">
    <property type="nucleotide sequence ID" value="NZ_CP091430.1"/>
</dbReference>
<dbReference type="Pfam" id="PF00293">
    <property type="entry name" value="NUDIX"/>
    <property type="match status" value="1"/>
</dbReference>
<dbReference type="InterPro" id="IPR000086">
    <property type="entry name" value="NUDIX_hydrolase_dom"/>
</dbReference>
<name>A0ABY5S283_9BACL</name>
<dbReference type="Proteomes" id="UP001057877">
    <property type="component" value="Chromosome"/>
</dbReference>